<reference evidence="2 3" key="1">
    <citation type="journal article" date="2003" name="Proc. Natl. Acad. Sci. U.S.A.">
        <title>Complete genome sequence of the marine planctomycete Pirellula sp. strain 1.</title>
        <authorList>
            <person name="Gloeckner F.O."/>
            <person name="Kube M."/>
            <person name="Bauer M."/>
            <person name="Teeling H."/>
            <person name="Lombardot T."/>
            <person name="Ludwig W."/>
            <person name="Gade D."/>
            <person name="Beck A."/>
            <person name="Borzym K."/>
            <person name="Heitmann K."/>
            <person name="Rabus R."/>
            <person name="Schlesner H."/>
            <person name="Amann R."/>
            <person name="Reinhardt R."/>
        </authorList>
    </citation>
    <scope>NUCLEOTIDE SEQUENCE [LARGE SCALE GENOMIC DNA]</scope>
    <source>
        <strain evidence="3">DSM 10527 / NCIMB 13988 / SH1</strain>
    </source>
</reference>
<feature type="region of interest" description="Disordered" evidence="1">
    <location>
        <begin position="1"/>
        <end position="38"/>
    </location>
</feature>
<feature type="compositionally biased region" description="Basic and acidic residues" evidence="1">
    <location>
        <begin position="9"/>
        <end position="19"/>
    </location>
</feature>
<keyword evidence="3" id="KW-1185">Reference proteome</keyword>
<evidence type="ECO:0000313" key="3">
    <source>
        <dbReference type="Proteomes" id="UP000001025"/>
    </source>
</evidence>
<sequence>MLNISVEETPFKGSERRGEGIPARSPAQLSLTKTSRSTERNCWIAERQGRNCKRIRHR</sequence>
<dbReference type="HOGENOM" id="CLU_2976310_0_0_0"/>
<organism evidence="2 3">
    <name type="scientific">Rhodopirellula baltica (strain DSM 10527 / NCIMB 13988 / SH1)</name>
    <dbReference type="NCBI Taxonomy" id="243090"/>
    <lineage>
        <taxon>Bacteria</taxon>
        <taxon>Pseudomonadati</taxon>
        <taxon>Planctomycetota</taxon>
        <taxon>Planctomycetia</taxon>
        <taxon>Pirellulales</taxon>
        <taxon>Pirellulaceae</taxon>
        <taxon>Rhodopirellula</taxon>
    </lineage>
</organism>
<gene>
    <name evidence="2" type="ordered locus">RB8930</name>
</gene>
<dbReference type="Proteomes" id="UP000001025">
    <property type="component" value="Chromosome"/>
</dbReference>
<dbReference type="AlphaFoldDB" id="Q7UMB2"/>
<dbReference type="KEGG" id="rba:RB8930"/>
<dbReference type="EMBL" id="BX294148">
    <property type="protein sequence ID" value="CAD76005.1"/>
    <property type="molecule type" value="Genomic_DNA"/>
</dbReference>
<dbReference type="InParanoid" id="Q7UMB2"/>
<dbReference type="STRING" id="243090.RB8930"/>
<accession>Q7UMB2</accession>
<proteinExistence type="predicted"/>
<evidence type="ECO:0000256" key="1">
    <source>
        <dbReference type="SAM" id="MobiDB-lite"/>
    </source>
</evidence>
<name>Q7UMB2_RHOBA</name>
<protein>
    <submittedName>
        <fullName evidence="2">Uncharacterized protein</fullName>
    </submittedName>
</protein>
<evidence type="ECO:0000313" key="2">
    <source>
        <dbReference type="EMBL" id="CAD76005.1"/>
    </source>
</evidence>
<dbReference type="EnsemblBacteria" id="CAD76005">
    <property type="protein sequence ID" value="CAD76005"/>
    <property type="gene ID" value="RB8930"/>
</dbReference>